<feature type="coiled-coil region" evidence="1">
    <location>
        <begin position="265"/>
        <end position="295"/>
    </location>
</feature>
<evidence type="ECO:0000313" key="3">
    <source>
        <dbReference type="EMBL" id="PSR75924.1"/>
    </source>
</evidence>
<dbReference type="Proteomes" id="UP000186601">
    <property type="component" value="Unassembled WGS sequence"/>
</dbReference>
<feature type="compositionally biased region" description="Low complexity" evidence="2">
    <location>
        <begin position="1"/>
        <end position="19"/>
    </location>
</feature>
<feature type="compositionally biased region" description="Polar residues" evidence="2">
    <location>
        <begin position="551"/>
        <end position="561"/>
    </location>
</feature>
<reference evidence="3 4" key="1">
    <citation type="submission" date="2018-02" db="EMBL/GenBank/DDBJ databases">
        <title>Genome sequence of the basidiomycete white-rot fungus Phlebia centrifuga.</title>
        <authorList>
            <person name="Granchi Z."/>
            <person name="Peng M."/>
            <person name="de Vries R.P."/>
            <person name="Hilden K."/>
            <person name="Makela M.R."/>
            <person name="Grigoriev I."/>
            <person name="Riley R."/>
        </authorList>
    </citation>
    <scope>NUCLEOTIDE SEQUENCE [LARGE SCALE GENOMIC DNA]</scope>
    <source>
        <strain evidence="3 4">FBCC195</strain>
    </source>
</reference>
<feature type="coiled-coil region" evidence="1">
    <location>
        <begin position="100"/>
        <end position="169"/>
    </location>
</feature>
<feature type="compositionally biased region" description="Low complexity" evidence="2">
    <location>
        <begin position="749"/>
        <end position="763"/>
    </location>
</feature>
<feature type="region of interest" description="Disordered" evidence="2">
    <location>
        <begin position="519"/>
        <end position="596"/>
    </location>
</feature>
<keyword evidence="1" id="KW-0175">Coiled coil</keyword>
<dbReference type="EMBL" id="MLYV02000872">
    <property type="protein sequence ID" value="PSR75924.1"/>
    <property type="molecule type" value="Genomic_DNA"/>
</dbReference>
<feature type="region of interest" description="Disordered" evidence="2">
    <location>
        <begin position="658"/>
        <end position="763"/>
    </location>
</feature>
<dbReference type="AlphaFoldDB" id="A0A2R6NSN1"/>
<feature type="region of interest" description="Disordered" evidence="2">
    <location>
        <begin position="776"/>
        <end position="822"/>
    </location>
</feature>
<gene>
    <name evidence="3" type="ORF">PHLCEN_2v8838</name>
</gene>
<dbReference type="Gene3D" id="1.10.287.1490">
    <property type="match status" value="1"/>
</dbReference>
<feature type="compositionally biased region" description="Low complexity" evidence="2">
    <location>
        <begin position="575"/>
        <end position="596"/>
    </location>
</feature>
<dbReference type="PANTHER" id="PTHR38120">
    <property type="entry name" value="EXPRESSED PROTEIN"/>
    <property type="match status" value="1"/>
</dbReference>
<dbReference type="OrthoDB" id="2121319at2759"/>
<evidence type="ECO:0000256" key="2">
    <source>
        <dbReference type="SAM" id="MobiDB-lite"/>
    </source>
</evidence>
<organism evidence="3 4">
    <name type="scientific">Hermanssonia centrifuga</name>
    <dbReference type="NCBI Taxonomy" id="98765"/>
    <lineage>
        <taxon>Eukaryota</taxon>
        <taxon>Fungi</taxon>
        <taxon>Dikarya</taxon>
        <taxon>Basidiomycota</taxon>
        <taxon>Agaricomycotina</taxon>
        <taxon>Agaricomycetes</taxon>
        <taxon>Polyporales</taxon>
        <taxon>Meruliaceae</taxon>
        <taxon>Hermanssonia</taxon>
    </lineage>
</organism>
<feature type="compositionally biased region" description="Low complexity" evidence="2">
    <location>
        <begin position="694"/>
        <end position="713"/>
    </location>
</feature>
<feature type="region of interest" description="Disordered" evidence="2">
    <location>
        <begin position="315"/>
        <end position="418"/>
    </location>
</feature>
<keyword evidence="4" id="KW-1185">Reference proteome</keyword>
<dbReference type="PANTHER" id="PTHR38120:SF1">
    <property type="entry name" value="M PROTEIN, SEROTYPE 2.1"/>
    <property type="match status" value="1"/>
</dbReference>
<feature type="compositionally biased region" description="Acidic residues" evidence="2">
    <location>
        <begin position="350"/>
        <end position="377"/>
    </location>
</feature>
<evidence type="ECO:0000256" key="1">
    <source>
        <dbReference type="SAM" id="Coils"/>
    </source>
</evidence>
<dbReference type="STRING" id="98765.A0A2R6NSN1"/>
<sequence>MATTAPRPPAAARRSSPAGSTPPPPPTSIARGATARSAVSPRVSSSLSGPAARRASLKSAPSPPPIALGETRETLAVSLKAETEKKEKLLVQIQDKDGTITSLKTENDNLSSALNAAESRLSELYADQGRMEEEMAARIEVIEKLRNQVRELEKEKRDTQRRYNEQTSTFEAERQAFYDNEQHLKSRIQSLSQARKIPPPIIPPSPSMISVAESEVTVDEGEMPDTPLQGKQDVTDPEQEPAEMTALKLELTTLSTSHASIQSTLHLLQTQLVDLKRVNHELQEENESYNILLREKTLSGQFDVLRMGGAITADASETSSATDDAGEEGIPDAGSLGSRHTSRSRLTLDPVDELAEEQQEESQEPLPELDPEFGQIDESERSPVESDAASRNARNRHARKRSLSTAPRGESLANLPITGPGLDLAAELGRAENKDILDGHISLDDRATSSKPRHDKKGAHKSSTPDGGANAPTSLIDIDALRSEVKSLKDANKALSLYASKIIDRIISQEGFEHVLAADYEKPPPTPASPAFHMQPASAPSNKTRPHSAMFSRSPSASATTPVLPAPERLTTFDSLNASPQSNASASSSPSARTSRRSLSFDWKSFSIFGGGEKKSEPPANLRPLTLKVARPVSAADRKLETYEDEEDRRERERLNATMKLMGIEKPEPPTSPLPPMLRSVSTPGYPNGDTSDLPPLSATSASTPGTAPTPTARFSFFRRSNSMVNRSETSSVGSSIQGSPHLEAASPSLTQEALEQAEAESSLAALDAHERQLSAEMAKGSGGGFTEIVRRNGDRRSSRRSASGSGSTVWSAGMSKYEDDE</sequence>
<feature type="compositionally biased region" description="Basic residues" evidence="2">
    <location>
        <begin position="393"/>
        <end position="402"/>
    </location>
</feature>
<feature type="region of interest" description="Disordered" evidence="2">
    <location>
        <begin position="441"/>
        <end position="473"/>
    </location>
</feature>
<name>A0A2R6NSN1_9APHY</name>
<feature type="region of interest" description="Disordered" evidence="2">
    <location>
        <begin position="1"/>
        <end position="69"/>
    </location>
</feature>
<feature type="compositionally biased region" description="Polar residues" evidence="2">
    <location>
        <begin position="719"/>
        <end position="739"/>
    </location>
</feature>
<comment type="caution">
    <text evidence="3">The sequence shown here is derived from an EMBL/GenBank/DDBJ whole genome shotgun (WGS) entry which is preliminary data.</text>
</comment>
<feature type="compositionally biased region" description="Polar residues" evidence="2">
    <location>
        <begin position="680"/>
        <end position="691"/>
    </location>
</feature>
<feature type="compositionally biased region" description="Basic residues" evidence="2">
    <location>
        <begin position="451"/>
        <end position="460"/>
    </location>
</feature>
<protein>
    <submittedName>
        <fullName evidence="3">Uncharacterized protein</fullName>
    </submittedName>
</protein>
<feature type="compositionally biased region" description="Low complexity" evidence="2">
    <location>
        <begin position="28"/>
        <end position="48"/>
    </location>
</feature>
<evidence type="ECO:0000313" key="4">
    <source>
        <dbReference type="Proteomes" id="UP000186601"/>
    </source>
</evidence>
<proteinExistence type="predicted"/>
<accession>A0A2R6NSN1</accession>